<evidence type="ECO:0000313" key="6">
    <source>
        <dbReference type="EMBL" id="GGK69249.1"/>
    </source>
</evidence>
<dbReference type="Gene3D" id="2.40.50.140">
    <property type="entry name" value="Nucleic acid-binding proteins"/>
    <property type="match status" value="1"/>
</dbReference>
<evidence type="ECO:0000256" key="3">
    <source>
        <dbReference type="ARBA" id="ARBA00022598"/>
    </source>
</evidence>
<dbReference type="PANTHER" id="PTHR45674:SF4">
    <property type="entry name" value="DNA LIGASE 1"/>
    <property type="match status" value="1"/>
</dbReference>
<protein>
    <recommendedName>
        <fullName evidence="2">DNA ligase (ATP)</fullName>
        <ecNumber evidence="2">6.5.1.1</ecNumber>
    </recommendedName>
</protein>
<evidence type="ECO:0000256" key="4">
    <source>
        <dbReference type="ARBA" id="ARBA00034003"/>
    </source>
</evidence>
<comment type="similarity">
    <text evidence="1">Belongs to the ATP-dependent DNA ligase family.</text>
</comment>
<accession>A0A917QUK2</accession>
<dbReference type="Pfam" id="PF04679">
    <property type="entry name" value="DNA_ligase_A_C"/>
    <property type="match status" value="1"/>
</dbReference>
<keyword evidence="7" id="KW-1185">Reference proteome</keyword>
<dbReference type="EC" id="6.5.1.1" evidence="2"/>
<organism evidence="6 7">
    <name type="scientific">Nocardia camponoti</name>
    <dbReference type="NCBI Taxonomy" id="1616106"/>
    <lineage>
        <taxon>Bacteria</taxon>
        <taxon>Bacillati</taxon>
        <taxon>Actinomycetota</taxon>
        <taxon>Actinomycetes</taxon>
        <taxon>Mycobacteriales</taxon>
        <taxon>Nocardiaceae</taxon>
        <taxon>Nocardia</taxon>
    </lineage>
</organism>
<dbReference type="InterPro" id="IPR012340">
    <property type="entry name" value="NA-bd_OB-fold"/>
</dbReference>
<proteinExistence type="inferred from homology"/>
<name>A0A917QUK2_9NOCA</name>
<reference evidence="6" key="2">
    <citation type="submission" date="2020-09" db="EMBL/GenBank/DDBJ databases">
        <authorList>
            <person name="Sun Q."/>
            <person name="Zhou Y."/>
        </authorList>
    </citation>
    <scope>NUCLEOTIDE SEQUENCE</scope>
    <source>
        <strain evidence="6">CGMCC 4.7278</strain>
    </source>
</reference>
<dbReference type="SUPFAM" id="SSF56091">
    <property type="entry name" value="DNA ligase/mRNA capping enzyme, catalytic domain"/>
    <property type="match status" value="1"/>
</dbReference>
<evidence type="ECO:0000259" key="5">
    <source>
        <dbReference type="PROSITE" id="PS50160"/>
    </source>
</evidence>
<gene>
    <name evidence="6" type="ORF">GCM10011591_46720</name>
</gene>
<comment type="caution">
    <text evidence="6">The sequence shown here is derived from an EMBL/GenBank/DDBJ whole genome shotgun (WGS) entry which is preliminary data.</text>
</comment>
<evidence type="ECO:0000256" key="2">
    <source>
        <dbReference type="ARBA" id="ARBA00012727"/>
    </source>
</evidence>
<dbReference type="InterPro" id="IPR012309">
    <property type="entry name" value="DNA_ligase_ATP-dep_C"/>
</dbReference>
<dbReference type="GO" id="GO:0006310">
    <property type="term" value="P:DNA recombination"/>
    <property type="evidence" value="ECO:0007669"/>
    <property type="project" value="InterPro"/>
</dbReference>
<dbReference type="InterPro" id="IPR012310">
    <property type="entry name" value="DNA_ligase_ATP-dep_cent"/>
</dbReference>
<dbReference type="AlphaFoldDB" id="A0A917QUK2"/>
<keyword evidence="3" id="KW-0436">Ligase</keyword>
<dbReference type="Gene3D" id="3.30.1490.70">
    <property type="match status" value="1"/>
</dbReference>
<dbReference type="GO" id="GO:0003910">
    <property type="term" value="F:DNA ligase (ATP) activity"/>
    <property type="evidence" value="ECO:0007669"/>
    <property type="project" value="UniProtKB-EC"/>
</dbReference>
<dbReference type="CDD" id="cd07971">
    <property type="entry name" value="OBF_DNA_ligase_LigD"/>
    <property type="match status" value="1"/>
</dbReference>
<dbReference type="EMBL" id="BMMW01000007">
    <property type="protein sequence ID" value="GGK69249.1"/>
    <property type="molecule type" value="Genomic_DNA"/>
</dbReference>
<reference evidence="6" key="1">
    <citation type="journal article" date="2014" name="Int. J. Syst. Evol. Microbiol.">
        <title>Complete genome sequence of Corynebacterium casei LMG S-19264T (=DSM 44701T), isolated from a smear-ripened cheese.</title>
        <authorList>
            <consortium name="US DOE Joint Genome Institute (JGI-PGF)"/>
            <person name="Walter F."/>
            <person name="Albersmeier A."/>
            <person name="Kalinowski J."/>
            <person name="Ruckert C."/>
        </authorList>
    </citation>
    <scope>NUCLEOTIDE SEQUENCE</scope>
    <source>
        <strain evidence="6">CGMCC 4.7278</strain>
    </source>
</reference>
<dbReference type="PANTHER" id="PTHR45674">
    <property type="entry name" value="DNA LIGASE 1/3 FAMILY MEMBER"/>
    <property type="match status" value="1"/>
</dbReference>
<dbReference type="PROSITE" id="PS50160">
    <property type="entry name" value="DNA_LIGASE_A3"/>
    <property type="match status" value="1"/>
</dbReference>
<dbReference type="SUPFAM" id="SSF50249">
    <property type="entry name" value="Nucleic acid-binding proteins"/>
    <property type="match status" value="1"/>
</dbReference>
<dbReference type="CDD" id="cd07906">
    <property type="entry name" value="Adenylation_DNA_ligase_LigD_LigC"/>
    <property type="match status" value="1"/>
</dbReference>
<dbReference type="Proteomes" id="UP000612956">
    <property type="component" value="Unassembled WGS sequence"/>
</dbReference>
<sequence length="296" mass="32627">MKWDGQRAIARCDETGCRLWSRNLHEATDSYPDLAAPLAEATAALGDGLLLDGEIVAPDPDTGAPSFARLQRRMHARPTRALLDEIRVELVVFDLLAVDGVSTMDQPYLARRELLDRLAVERGRIRVPPFWIDFDPSHLLDAAEQAGLEGVVAKRTDSVYRPGTRTRTWIKAPIRRSAEGIVAAWIEGTGAHSGTVRSLVLAAYDGPDLRYIGGVGTGFTAADRRALRDRFDEIAQPTSMMVGAPRSVMTIARTVEPIYVVDVEYRELTGDGSLRHPSYRGLRPDRSALDITVPTR</sequence>
<dbReference type="Gene3D" id="3.30.470.30">
    <property type="entry name" value="DNA ligase/mRNA capping enzyme"/>
    <property type="match status" value="1"/>
</dbReference>
<dbReference type="Pfam" id="PF01068">
    <property type="entry name" value="DNA_ligase_A_M"/>
    <property type="match status" value="1"/>
</dbReference>
<evidence type="ECO:0000313" key="7">
    <source>
        <dbReference type="Proteomes" id="UP000612956"/>
    </source>
</evidence>
<comment type="catalytic activity">
    <reaction evidence="4">
        <text>ATP + (deoxyribonucleotide)n-3'-hydroxyl + 5'-phospho-(deoxyribonucleotide)m = (deoxyribonucleotide)n+m + AMP + diphosphate.</text>
        <dbReference type="EC" id="6.5.1.1"/>
    </reaction>
</comment>
<feature type="domain" description="ATP-dependent DNA ligase family profile" evidence="5">
    <location>
        <begin position="81"/>
        <end position="205"/>
    </location>
</feature>
<dbReference type="InterPro" id="IPR050191">
    <property type="entry name" value="ATP-dep_DNA_ligase"/>
</dbReference>
<dbReference type="GO" id="GO:0006281">
    <property type="term" value="P:DNA repair"/>
    <property type="evidence" value="ECO:0007669"/>
    <property type="project" value="InterPro"/>
</dbReference>
<evidence type="ECO:0000256" key="1">
    <source>
        <dbReference type="ARBA" id="ARBA00007572"/>
    </source>
</evidence>
<dbReference type="GO" id="GO:0005524">
    <property type="term" value="F:ATP binding"/>
    <property type="evidence" value="ECO:0007669"/>
    <property type="project" value="InterPro"/>
</dbReference>